<dbReference type="InterPro" id="IPR022536">
    <property type="entry name" value="EspC"/>
</dbReference>
<dbReference type="RefSeq" id="WP_069406285.1">
    <property type="nucleotide sequence ID" value="NZ_MIGZ01000100.1"/>
</dbReference>
<dbReference type="EMBL" id="MIGZ01000100">
    <property type="protein sequence ID" value="ODQ91350.1"/>
    <property type="molecule type" value="Genomic_DNA"/>
</dbReference>
<evidence type="ECO:0008006" key="3">
    <source>
        <dbReference type="Google" id="ProtNLM"/>
    </source>
</evidence>
<dbReference type="AlphaFoldDB" id="A0A1E3RNC1"/>
<gene>
    <name evidence="1" type="ORF">BHQ17_16780</name>
</gene>
<keyword evidence="2" id="KW-1185">Reference proteome</keyword>
<dbReference type="Pfam" id="PF10824">
    <property type="entry name" value="T7SS_ESX_EspC"/>
    <property type="match status" value="1"/>
</dbReference>
<organism evidence="1 2">
    <name type="scientific">Mycolicibacterium holsaticum</name>
    <dbReference type="NCBI Taxonomy" id="152142"/>
    <lineage>
        <taxon>Bacteria</taxon>
        <taxon>Bacillati</taxon>
        <taxon>Actinomycetota</taxon>
        <taxon>Actinomycetes</taxon>
        <taxon>Mycobacteriales</taxon>
        <taxon>Mycobacteriaceae</taxon>
        <taxon>Mycolicibacterium</taxon>
    </lineage>
</organism>
<reference evidence="2" key="1">
    <citation type="submission" date="2016-09" db="EMBL/GenBank/DDBJ databases">
        <authorList>
            <person name="Greninger A.L."/>
            <person name="Jerome K.R."/>
            <person name="Mcnair B."/>
            <person name="Wallis C."/>
            <person name="Fang F."/>
        </authorList>
    </citation>
    <scope>NUCLEOTIDE SEQUENCE [LARGE SCALE GENOMIC DNA]</scope>
    <source>
        <strain evidence="2">M7</strain>
    </source>
</reference>
<proteinExistence type="predicted"/>
<evidence type="ECO:0000313" key="2">
    <source>
        <dbReference type="Proteomes" id="UP000094243"/>
    </source>
</evidence>
<protein>
    <recommendedName>
        <fullName evidence="3">PE domain-containing protein</fullName>
    </recommendedName>
</protein>
<dbReference type="Proteomes" id="UP000094243">
    <property type="component" value="Unassembled WGS sequence"/>
</dbReference>
<dbReference type="GO" id="GO:0009306">
    <property type="term" value="P:protein secretion"/>
    <property type="evidence" value="ECO:0007669"/>
    <property type="project" value="InterPro"/>
</dbReference>
<accession>A0A1E3RNC1</accession>
<comment type="caution">
    <text evidence="1">The sequence shown here is derived from an EMBL/GenBank/DDBJ whole genome shotgun (WGS) entry which is preliminary data.</text>
</comment>
<evidence type="ECO:0000313" key="1">
    <source>
        <dbReference type="EMBL" id="ODQ91350.1"/>
    </source>
</evidence>
<dbReference type="OrthoDB" id="4626788at2"/>
<sequence length="106" mass="11813">MSSTQKISLDPQAAAALADRYDRYAEELEQYVASTQPDMAQLSTQLGPIYAAFIQAKAFETTERALGYERVIAQYRAHAQKLRNHRSGFEMADDDTARAIDAAVQI</sequence>
<name>A0A1E3RNC1_9MYCO</name>